<dbReference type="GO" id="GO:0030170">
    <property type="term" value="F:pyridoxal phosphate binding"/>
    <property type="evidence" value="ECO:0007669"/>
    <property type="project" value="InterPro"/>
</dbReference>
<dbReference type="EMBL" id="CAJVCH010478081">
    <property type="protein sequence ID" value="CAG7820423.1"/>
    <property type="molecule type" value="Genomic_DNA"/>
</dbReference>
<dbReference type="Proteomes" id="UP000708208">
    <property type="component" value="Unassembled WGS sequence"/>
</dbReference>
<dbReference type="PROSITE" id="PS51340">
    <property type="entry name" value="MOSC"/>
    <property type="match status" value="1"/>
</dbReference>
<protein>
    <recommendedName>
        <fullName evidence="3">MOSC domain-containing protein</fullName>
    </recommendedName>
</protein>
<evidence type="ECO:0000256" key="2">
    <source>
        <dbReference type="SAM" id="Phobius"/>
    </source>
</evidence>
<keyword evidence="2" id="KW-1133">Transmembrane helix</keyword>
<feature type="transmembrane region" description="Helical" evidence="2">
    <location>
        <begin position="9"/>
        <end position="31"/>
    </location>
</feature>
<gene>
    <name evidence="4" type="ORF">AFUS01_LOCUS30813</name>
</gene>
<dbReference type="PANTHER" id="PTHR14237:SF19">
    <property type="entry name" value="MITOCHONDRIAL AMIDOXIME REDUCING COMPONENT 1"/>
    <property type="match status" value="1"/>
</dbReference>
<sequence length="798" mass="89101">MLDTHTTRILAVVTAAAASGAIIAGCVLQVVNNRKNLGKTPKKWIRVGEVSQLNIYPVKSCKGIQANEVLTTMVGMKVTDYLRDRVFSVVTSNGSIRSQRQLPRMALIGVSITDNQLTLNAPDMPEIIITIPEYRKELVRTCQFNLETFKTSLDCGDEVGQWLSDFLQVPGLRLCLHQGEVTQRQMTTRQSKFPLFVPSDKGSFHDITSYMLMSEESVAKLNENLEKPVGVPNFRPSILIKGIPEPFAEDIWSFVRIGAEDGPIFKAAMPCVRCKLTTVDPDNGEFNETGEPLTSLSKLKRSLGDETADILCKNLAIMGVQLGLFQAGSQIRVGDPVYAAVFHGTIKILGQRESRVGVHYLLTHLDTLSLLSRLEDIMGNNLLGASWTWNTGDVVSFILMTTALNSLLWKPAHSTECTKKKYYVNIFGTPLNHTVQCPMYFQWTVSEFCCYGKYDRFDSDPFCCYSDTYKLVLAVGIICLVLLGTSCTVFFCWAYNLPHHILYMLTCGKFHLANWMKRNMVNGPYVDPSFYSGEPFWSRGASQIQPYPLYPMPPRIFYPAAPANIKFRWDSMATSGQMPLFIVASRQFTRNPYSARPSDRSLPSILPNSGFDTRRSSTATLADAHNNKYLPSLEFHVNMDEMEAAAELLEALKRIEEKGEKSLRIQAEIPEESLTLEQETNEARVITRAPSIDNTREGEQEKLQDLEFGEGRGRVNQSVVLTDDIVPNISLPQVKESDEETVSDCKIEKTETQESSVVLPTPPTSSSSISLGEEIPAKEVGRVEIPYTEPKLPGSVPE</sequence>
<dbReference type="OrthoDB" id="17255at2759"/>
<feature type="compositionally biased region" description="Low complexity" evidence="1">
    <location>
        <begin position="755"/>
        <end position="774"/>
    </location>
</feature>
<accession>A0A8J2PFQ7</accession>
<feature type="region of interest" description="Disordered" evidence="1">
    <location>
        <begin position="735"/>
        <end position="775"/>
    </location>
</feature>
<dbReference type="GO" id="GO:0003824">
    <property type="term" value="F:catalytic activity"/>
    <property type="evidence" value="ECO:0007669"/>
    <property type="project" value="InterPro"/>
</dbReference>
<evidence type="ECO:0000313" key="4">
    <source>
        <dbReference type="EMBL" id="CAG7820423.1"/>
    </source>
</evidence>
<proteinExistence type="predicted"/>
<dbReference type="PANTHER" id="PTHR14237">
    <property type="entry name" value="MOLYBDOPTERIN COFACTOR SULFURASE MOSC"/>
    <property type="match status" value="1"/>
</dbReference>
<feature type="compositionally biased region" description="Basic and acidic residues" evidence="1">
    <location>
        <begin position="743"/>
        <end position="752"/>
    </location>
</feature>
<dbReference type="Pfam" id="PF03476">
    <property type="entry name" value="MOSC_N"/>
    <property type="match status" value="1"/>
</dbReference>
<evidence type="ECO:0000313" key="5">
    <source>
        <dbReference type="Proteomes" id="UP000708208"/>
    </source>
</evidence>
<organism evidence="4 5">
    <name type="scientific">Allacma fusca</name>
    <dbReference type="NCBI Taxonomy" id="39272"/>
    <lineage>
        <taxon>Eukaryota</taxon>
        <taxon>Metazoa</taxon>
        <taxon>Ecdysozoa</taxon>
        <taxon>Arthropoda</taxon>
        <taxon>Hexapoda</taxon>
        <taxon>Collembola</taxon>
        <taxon>Symphypleona</taxon>
        <taxon>Sminthuridae</taxon>
        <taxon>Allacma</taxon>
    </lineage>
</organism>
<dbReference type="GO" id="GO:0030151">
    <property type="term" value="F:molybdenum ion binding"/>
    <property type="evidence" value="ECO:0007669"/>
    <property type="project" value="InterPro"/>
</dbReference>
<feature type="domain" description="MOSC" evidence="3">
    <location>
        <begin position="179"/>
        <end position="340"/>
    </location>
</feature>
<reference evidence="4" key="1">
    <citation type="submission" date="2021-06" db="EMBL/GenBank/DDBJ databases">
        <authorList>
            <person name="Hodson N. C."/>
            <person name="Mongue J. A."/>
            <person name="Jaron S. K."/>
        </authorList>
    </citation>
    <scope>NUCLEOTIDE SEQUENCE</scope>
</reference>
<comment type="caution">
    <text evidence="4">The sequence shown here is derived from an EMBL/GenBank/DDBJ whole genome shotgun (WGS) entry which is preliminary data.</text>
</comment>
<dbReference type="InterPro" id="IPR005303">
    <property type="entry name" value="MOCOS_middle"/>
</dbReference>
<name>A0A8J2PFQ7_9HEXA</name>
<dbReference type="AlphaFoldDB" id="A0A8J2PFQ7"/>
<dbReference type="Pfam" id="PF03473">
    <property type="entry name" value="MOSC"/>
    <property type="match status" value="1"/>
</dbReference>
<keyword evidence="5" id="KW-1185">Reference proteome</keyword>
<feature type="transmembrane region" description="Helical" evidence="2">
    <location>
        <begin position="471"/>
        <end position="495"/>
    </location>
</feature>
<keyword evidence="2" id="KW-0812">Transmembrane</keyword>
<keyword evidence="2" id="KW-0472">Membrane</keyword>
<evidence type="ECO:0000259" key="3">
    <source>
        <dbReference type="PROSITE" id="PS51340"/>
    </source>
</evidence>
<evidence type="ECO:0000256" key="1">
    <source>
        <dbReference type="SAM" id="MobiDB-lite"/>
    </source>
</evidence>
<dbReference type="InterPro" id="IPR005302">
    <property type="entry name" value="MoCF_Sase_C"/>
</dbReference>